<proteinExistence type="predicted"/>
<name>A0AAJ2EVW0_9PSED</name>
<dbReference type="PANTHER" id="PTHR38008:SF2">
    <property type="entry name" value="HEMOLYSIN"/>
    <property type="match status" value="1"/>
</dbReference>
<accession>A0AAJ2EVW0</accession>
<dbReference type="AlphaFoldDB" id="A0AAJ2EVW0"/>
<dbReference type="Proteomes" id="UP001268036">
    <property type="component" value="Unassembled WGS sequence"/>
</dbReference>
<gene>
    <name evidence="1" type="ORF">QE440_001904</name>
</gene>
<dbReference type="RefSeq" id="WP_309757684.1">
    <property type="nucleotide sequence ID" value="NZ_JAVJAF010000001.1"/>
</dbReference>
<protein>
    <submittedName>
        <fullName evidence="1">Hemolysin</fullName>
    </submittedName>
</protein>
<reference evidence="1" key="1">
    <citation type="submission" date="2023-08" db="EMBL/GenBank/DDBJ databases">
        <title>Functional and genomic diversity of the sorghum phyllosphere microbiome.</title>
        <authorList>
            <person name="Shade A."/>
        </authorList>
    </citation>
    <scope>NUCLEOTIDE SEQUENCE</scope>
    <source>
        <strain evidence="1">SORGH_AS_0201</strain>
    </source>
</reference>
<sequence length="86" mass="9692">MRNCISYLATSVLLTSLLSTLGCSRDSRDVRPEHNAQLANPASEYCISQGGRLENRKDASGNEYSLCRFADGREIEEWALYRRAHP</sequence>
<evidence type="ECO:0000313" key="1">
    <source>
        <dbReference type="EMBL" id="MDR6234163.1"/>
    </source>
</evidence>
<dbReference type="PANTHER" id="PTHR38008">
    <property type="entry name" value="HEMOLYSIN-RELATED"/>
    <property type="match status" value="1"/>
</dbReference>
<dbReference type="Pfam" id="PF03891">
    <property type="entry name" value="DUF333"/>
    <property type="match status" value="1"/>
</dbReference>
<dbReference type="InterPro" id="IPR005590">
    <property type="entry name" value="DUF333"/>
</dbReference>
<dbReference type="EMBL" id="JAVJAF010000001">
    <property type="protein sequence ID" value="MDR6234163.1"/>
    <property type="molecule type" value="Genomic_DNA"/>
</dbReference>
<organism evidence="1 2">
    <name type="scientific">Pseudomonas oryzihabitans</name>
    <dbReference type="NCBI Taxonomy" id="47885"/>
    <lineage>
        <taxon>Bacteria</taxon>
        <taxon>Pseudomonadati</taxon>
        <taxon>Pseudomonadota</taxon>
        <taxon>Gammaproteobacteria</taxon>
        <taxon>Pseudomonadales</taxon>
        <taxon>Pseudomonadaceae</taxon>
        <taxon>Pseudomonas</taxon>
    </lineage>
</organism>
<comment type="caution">
    <text evidence="1">The sequence shown here is derived from an EMBL/GenBank/DDBJ whole genome shotgun (WGS) entry which is preliminary data.</text>
</comment>
<evidence type="ECO:0000313" key="2">
    <source>
        <dbReference type="Proteomes" id="UP001268036"/>
    </source>
</evidence>
<dbReference type="PROSITE" id="PS51257">
    <property type="entry name" value="PROKAR_LIPOPROTEIN"/>
    <property type="match status" value="1"/>
</dbReference>